<sequence>MPLSDELRDVAIEFHCPVCSYPTVRKGSWLRTVGSFKCESCETKVRIGYEDKLAIFERHLRKR</sequence>
<protein>
    <submittedName>
        <fullName evidence="1">Uncharacterized protein</fullName>
    </submittedName>
</protein>
<dbReference type="Proteomes" id="UP000275530">
    <property type="component" value="Unassembled WGS sequence"/>
</dbReference>
<dbReference type="EMBL" id="QZXA01000005">
    <property type="protein sequence ID" value="RJT33634.1"/>
    <property type="molecule type" value="Genomic_DNA"/>
</dbReference>
<reference evidence="1 2" key="1">
    <citation type="submission" date="2018-09" db="EMBL/GenBank/DDBJ databases">
        <title>Mesorhizobium carmichaelinearum sp. nov. isolated from Carmichaelinea spp. root nodules in New Zealand.</title>
        <authorList>
            <person name="De Meyer S.E."/>
        </authorList>
    </citation>
    <scope>NUCLEOTIDE SEQUENCE [LARGE SCALE GENOMIC DNA]</scope>
    <source>
        <strain evidence="1 2">LMG 28313</strain>
    </source>
</reference>
<accession>A0A6M7TEN9</accession>
<evidence type="ECO:0000313" key="1">
    <source>
        <dbReference type="EMBL" id="RJT33634.1"/>
    </source>
</evidence>
<evidence type="ECO:0000313" key="2">
    <source>
        <dbReference type="Proteomes" id="UP000275530"/>
    </source>
</evidence>
<dbReference type="AlphaFoldDB" id="A0A6M7TEN9"/>
<organism evidence="1 2">
    <name type="scientific">Mesorhizobium jarvisii</name>
    <dbReference type="NCBI Taxonomy" id="1777867"/>
    <lineage>
        <taxon>Bacteria</taxon>
        <taxon>Pseudomonadati</taxon>
        <taxon>Pseudomonadota</taxon>
        <taxon>Alphaproteobacteria</taxon>
        <taxon>Hyphomicrobiales</taxon>
        <taxon>Phyllobacteriaceae</taxon>
        <taxon>Mesorhizobium</taxon>
    </lineage>
</organism>
<comment type="caution">
    <text evidence="1">The sequence shown here is derived from an EMBL/GenBank/DDBJ whole genome shotgun (WGS) entry which is preliminary data.</text>
</comment>
<gene>
    <name evidence="1" type="ORF">D3242_13810</name>
</gene>
<proteinExistence type="predicted"/>
<keyword evidence="2" id="KW-1185">Reference proteome</keyword>
<name>A0A6M7TEN9_9HYPH</name>